<keyword evidence="6 15" id="KW-0808">Transferase</keyword>
<evidence type="ECO:0000256" key="1">
    <source>
        <dbReference type="ARBA" id="ARBA00004266"/>
    </source>
</evidence>
<accession>A0A9W8YLD0</accession>
<name>A0A9W8YLD0_9PEZI</name>
<feature type="compositionally biased region" description="Polar residues" evidence="13">
    <location>
        <begin position="565"/>
        <end position="595"/>
    </location>
</feature>
<protein>
    <recommendedName>
        <fullName evidence="3">non-specific serine/threonine protein kinase</fullName>
        <ecNumber evidence="3">2.7.11.1</ecNumber>
    </recommendedName>
</protein>
<dbReference type="InterPro" id="IPR000719">
    <property type="entry name" value="Prot_kinase_dom"/>
</dbReference>
<evidence type="ECO:0000256" key="13">
    <source>
        <dbReference type="SAM" id="MobiDB-lite"/>
    </source>
</evidence>
<feature type="region of interest" description="Disordered" evidence="13">
    <location>
        <begin position="557"/>
        <end position="620"/>
    </location>
</feature>
<evidence type="ECO:0000256" key="4">
    <source>
        <dbReference type="ARBA" id="ARBA00022527"/>
    </source>
</evidence>
<dbReference type="AlphaFoldDB" id="A0A9W8YLD0"/>
<evidence type="ECO:0000256" key="5">
    <source>
        <dbReference type="ARBA" id="ARBA00022553"/>
    </source>
</evidence>
<dbReference type="SUPFAM" id="SSF56112">
    <property type="entry name" value="Protein kinase-like (PK-like)"/>
    <property type="match status" value="1"/>
</dbReference>
<dbReference type="InterPro" id="IPR031850">
    <property type="entry name" value="Fungal_KA1_dom"/>
</dbReference>
<dbReference type="Gene3D" id="3.30.310.220">
    <property type="entry name" value="Fungal kinase associated-1 domain"/>
    <property type="match status" value="1"/>
</dbReference>
<keyword evidence="16" id="KW-1185">Reference proteome</keyword>
<evidence type="ECO:0000256" key="11">
    <source>
        <dbReference type="ARBA" id="ARBA00048679"/>
    </source>
</evidence>
<dbReference type="InterPro" id="IPR043024">
    <property type="entry name" value="KA1_sf_fungal"/>
</dbReference>
<dbReference type="InterPro" id="IPR017441">
    <property type="entry name" value="Protein_kinase_ATP_BS"/>
</dbReference>
<dbReference type="GO" id="GO:0004674">
    <property type="term" value="F:protein serine/threonine kinase activity"/>
    <property type="evidence" value="ECO:0007669"/>
    <property type="project" value="UniProtKB-KW"/>
</dbReference>
<dbReference type="GO" id="GO:0035556">
    <property type="term" value="P:intracellular signal transduction"/>
    <property type="evidence" value="ECO:0007669"/>
    <property type="project" value="TreeGrafter"/>
</dbReference>
<evidence type="ECO:0000256" key="7">
    <source>
        <dbReference type="ARBA" id="ARBA00022741"/>
    </source>
</evidence>
<proteinExistence type="inferred from homology"/>
<dbReference type="Gene3D" id="1.10.510.10">
    <property type="entry name" value="Transferase(Phosphotransferase) domain 1"/>
    <property type="match status" value="1"/>
</dbReference>
<keyword evidence="8 15" id="KW-0418">Kinase</keyword>
<keyword evidence="9 12" id="KW-0067">ATP-binding</keyword>
<organism evidence="15 16">
    <name type="scientific">Gnomoniopsis smithogilvyi</name>
    <dbReference type="NCBI Taxonomy" id="1191159"/>
    <lineage>
        <taxon>Eukaryota</taxon>
        <taxon>Fungi</taxon>
        <taxon>Dikarya</taxon>
        <taxon>Ascomycota</taxon>
        <taxon>Pezizomycotina</taxon>
        <taxon>Sordariomycetes</taxon>
        <taxon>Sordariomycetidae</taxon>
        <taxon>Diaporthales</taxon>
        <taxon>Gnomoniaceae</taxon>
        <taxon>Gnomoniopsis</taxon>
    </lineage>
</organism>
<dbReference type="GO" id="GO:0005940">
    <property type="term" value="C:septin ring"/>
    <property type="evidence" value="ECO:0007669"/>
    <property type="project" value="UniProtKB-ARBA"/>
</dbReference>
<feature type="compositionally biased region" description="Low complexity" evidence="13">
    <location>
        <begin position="603"/>
        <end position="617"/>
    </location>
</feature>
<keyword evidence="7 12" id="KW-0547">Nucleotide-binding</keyword>
<feature type="compositionally biased region" description="Polar residues" evidence="13">
    <location>
        <begin position="1"/>
        <end position="13"/>
    </location>
</feature>
<dbReference type="EC" id="2.7.11.1" evidence="3"/>
<feature type="binding site" evidence="12">
    <location>
        <position position="147"/>
    </location>
    <ligand>
        <name>ATP</name>
        <dbReference type="ChEBI" id="CHEBI:30616"/>
    </ligand>
</feature>
<dbReference type="PANTHER" id="PTHR24346">
    <property type="entry name" value="MAP/MICROTUBULE AFFINITY-REGULATING KINASE"/>
    <property type="match status" value="1"/>
</dbReference>
<evidence type="ECO:0000256" key="12">
    <source>
        <dbReference type="PROSITE-ProRule" id="PRU10141"/>
    </source>
</evidence>
<evidence type="ECO:0000256" key="10">
    <source>
        <dbReference type="ARBA" id="ARBA00047899"/>
    </source>
</evidence>
<feature type="compositionally biased region" description="Basic and acidic residues" evidence="13">
    <location>
        <begin position="36"/>
        <end position="58"/>
    </location>
</feature>
<gene>
    <name evidence="15" type="primary">GIN4</name>
    <name evidence="15" type="ORF">N0V93_009599</name>
</gene>
<feature type="compositionally biased region" description="Polar residues" evidence="13">
    <location>
        <begin position="59"/>
        <end position="83"/>
    </location>
</feature>
<dbReference type="PROSITE" id="PS00108">
    <property type="entry name" value="PROTEIN_KINASE_ST"/>
    <property type="match status" value="1"/>
</dbReference>
<dbReference type="Proteomes" id="UP001140453">
    <property type="component" value="Unassembled WGS sequence"/>
</dbReference>
<dbReference type="GO" id="GO:0005935">
    <property type="term" value="C:cellular bud neck"/>
    <property type="evidence" value="ECO:0007669"/>
    <property type="project" value="UniProtKB-SubCell"/>
</dbReference>
<evidence type="ECO:0000256" key="2">
    <source>
        <dbReference type="ARBA" id="ARBA00010791"/>
    </source>
</evidence>
<comment type="caution">
    <text evidence="15">The sequence shown here is derived from an EMBL/GenBank/DDBJ whole genome shotgun (WGS) entry which is preliminary data.</text>
</comment>
<comment type="subcellular location">
    <subcellularLocation>
        <location evidence="1">Bud neck</location>
    </subcellularLocation>
</comment>
<keyword evidence="4" id="KW-0723">Serine/threonine-protein kinase</keyword>
<feature type="region of interest" description="Disordered" evidence="13">
    <location>
        <begin position="841"/>
        <end position="880"/>
    </location>
</feature>
<dbReference type="OrthoDB" id="504170at2759"/>
<dbReference type="EMBL" id="JAPEVB010000006">
    <property type="protein sequence ID" value="KAJ4386701.1"/>
    <property type="molecule type" value="Genomic_DNA"/>
</dbReference>
<evidence type="ECO:0000256" key="3">
    <source>
        <dbReference type="ARBA" id="ARBA00012513"/>
    </source>
</evidence>
<dbReference type="PROSITE" id="PS00107">
    <property type="entry name" value="PROTEIN_KINASE_ATP"/>
    <property type="match status" value="1"/>
</dbReference>
<feature type="region of interest" description="Disordered" evidence="13">
    <location>
        <begin position="656"/>
        <end position="688"/>
    </location>
</feature>
<comment type="catalytic activity">
    <reaction evidence="11">
        <text>L-seryl-[protein] + ATP = O-phospho-L-seryl-[protein] + ADP + H(+)</text>
        <dbReference type="Rhea" id="RHEA:17989"/>
        <dbReference type="Rhea" id="RHEA-COMP:9863"/>
        <dbReference type="Rhea" id="RHEA-COMP:11604"/>
        <dbReference type="ChEBI" id="CHEBI:15378"/>
        <dbReference type="ChEBI" id="CHEBI:29999"/>
        <dbReference type="ChEBI" id="CHEBI:30616"/>
        <dbReference type="ChEBI" id="CHEBI:83421"/>
        <dbReference type="ChEBI" id="CHEBI:456216"/>
        <dbReference type="EC" id="2.7.11.1"/>
    </reaction>
</comment>
<dbReference type="InterPro" id="IPR008271">
    <property type="entry name" value="Ser/Thr_kinase_AS"/>
</dbReference>
<dbReference type="FunFam" id="1.10.510.10:FF:000394">
    <property type="entry name" value="Serine/threonine-protein kinase HSL1"/>
    <property type="match status" value="1"/>
</dbReference>
<comment type="catalytic activity">
    <reaction evidence="10">
        <text>L-threonyl-[protein] + ATP = O-phospho-L-threonyl-[protein] + ADP + H(+)</text>
        <dbReference type="Rhea" id="RHEA:46608"/>
        <dbReference type="Rhea" id="RHEA-COMP:11060"/>
        <dbReference type="Rhea" id="RHEA-COMP:11605"/>
        <dbReference type="ChEBI" id="CHEBI:15378"/>
        <dbReference type="ChEBI" id="CHEBI:30013"/>
        <dbReference type="ChEBI" id="CHEBI:30616"/>
        <dbReference type="ChEBI" id="CHEBI:61977"/>
        <dbReference type="ChEBI" id="CHEBI:456216"/>
        <dbReference type="EC" id="2.7.11.1"/>
    </reaction>
</comment>
<evidence type="ECO:0000256" key="8">
    <source>
        <dbReference type="ARBA" id="ARBA00022777"/>
    </source>
</evidence>
<evidence type="ECO:0000256" key="6">
    <source>
        <dbReference type="ARBA" id="ARBA00022679"/>
    </source>
</evidence>
<feature type="region of interest" description="Disordered" evidence="13">
    <location>
        <begin position="1"/>
        <end position="95"/>
    </location>
</feature>
<feature type="domain" description="Protein kinase" evidence="14">
    <location>
        <begin position="118"/>
        <end position="393"/>
    </location>
</feature>
<dbReference type="SMART" id="SM00220">
    <property type="entry name" value="S_TKc"/>
    <property type="match status" value="1"/>
</dbReference>
<dbReference type="Pfam" id="PF16797">
    <property type="entry name" value="Fungal_KA1"/>
    <property type="match status" value="1"/>
</dbReference>
<evidence type="ECO:0000313" key="15">
    <source>
        <dbReference type="EMBL" id="KAJ4386701.1"/>
    </source>
</evidence>
<dbReference type="PANTHER" id="PTHR24346:SF110">
    <property type="entry name" value="NON-SPECIFIC SERINE_THREONINE PROTEIN KINASE"/>
    <property type="match status" value="1"/>
</dbReference>
<sequence length="1224" mass="136550">MDKRCSIQSSSSRAPLGENFKRVNSAPLGAQPRHSTAREAEHKENNTVAVDCDKESENSNKSTKHTSQLHPINPRLSSVVSQTSHDRNVAKRASQVSTLSATTAKSSDSQVKSYIGPWQLGKTLGKGSSARVRLARHRVTHQSVAVKIIPKRTASLSQAGSIAQLDRLERRKPEEEGSFRRLPVTVEREIAIMKLIEHNNIIKILDVWENRNEIYIVLEYCESRDMFSWINKYGPLSEHDAIYVFRQMMCAMEYCHSFNICHRDLKPENILLSDDGDVKIIDFGMAALHQNNQKLQTACGSPHYAAPELLKSRTYRGDKADVWSMGVILFAMLAQRLPFDDPHMPTMLSLSKRGIYTMPEGLSSEAKDLIQCILVTDPDMRISIAEMWAHPLIKKYDNTPGFEYTRRITIDTEARARNAPITSREIDPQVLRQLRALWHLSDVNDIKAKLSCKGTNEQKTFYHLITDHRDRLLENYDPQLTYSTSDYHHLRPKAWATRVATREFSSHGRTPSRFTVISTVADEDARGTVRSYDPYHASRNLAPVDASHAKITIHRGKLEPGTARSLASGSVPSRMGTNASRTSRRLNTSVRSRTVSYAHSHRSSMSSIQSSRQGTSSLLVKPWHKRGVDFSTLRKGARQDSRRRSIDHRILASASIAGDQTTYDRDEKSPQSPKKKRQENVKSSGSANDIDAGGLLPLISDADMVRFSHSIAKDCDDAFGSSLICDGSEDGDRNIRSSLTPFSIEFGTSAAQQTCEPAYRTGAVINSWDSRPLPPTPPTDAAPSPLRLVEVKIETPSPYSASAYAGPNVTSLNVAPLNLPSIQQRRTTSAPVYAQYSRDSRPLPSIFENSPSPTAGAPRIASAPHPARTASLPSPEGDKNLKFLANAENTIRVVESPTARMSAASALLPEPLNIRKRVPSIISAKIPEIRKASRELTAKKRYSFHSQVKDLPEELTIDNKSSSAGSSIGPKKKLSAWFWRASRTSSKGDKNETPDMSIVVDEQPRELAPAGPLQRFCSTSTSAAPPEVSLQPAKKKSLMFWKASKSSHRMSIAASDYAEVCSSADIEHALSMTQASEEKNAGTRKIEPQQNWLARLFHVKPATRYLCLQISCRRARQEVTILLREWRKWGIRDVEVDKERNVLFARVGKRNFLNIKEVHFAVEIMTVIEHGRRNHLSITRFTQEKGAASSFNKVVDTMNSVFSNRALLVQDGRKAKMMIKTLNS</sequence>
<evidence type="ECO:0000256" key="9">
    <source>
        <dbReference type="ARBA" id="ARBA00022840"/>
    </source>
</evidence>
<dbReference type="GO" id="GO:0005524">
    <property type="term" value="F:ATP binding"/>
    <property type="evidence" value="ECO:0007669"/>
    <property type="project" value="UniProtKB-UniRule"/>
</dbReference>
<comment type="similarity">
    <text evidence="2">Belongs to the protein kinase superfamily. CAMK Ser/Thr protein kinase family. NIM1 subfamily.</text>
</comment>
<dbReference type="PROSITE" id="PS50011">
    <property type="entry name" value="PROTEIN_KINASE_DOM"/>
    <property type="match status" value="1"/>
</dbReference>
<keyword evidence="5" id="KW-0597">Phosphoprotein</keyword>
<dbReference type="Pfam" id="PF00069">
    <property type="entry name" value="Pkinase"/>
    <property type="match status" value="1"/>
</dbReference>
<evidence type="ECO:0000259" key="14">
    <source>
        <dbReference type="PROSITE" id="PS50011"/>
    </source>
</evidence>
<dbReference type="InterPro" id="IPR011009">
    <property type="entry name" value="Kinase-like_dom_sf"/>
</dbReference>
<reference evidence="15" key="1">
    <citation type="submission" date="2022-10" db="EMBL/GenBank/DDBJ databases">
        <title>Tapping the CABI collections for fungal endophytes: first genome assemblies for Collariella, Neodidymelliopsis, Ascochyta clinopodiicola, Didymella pomorum, Didymosphaeria variabile, Neocosmospora piperis and Neocucurbitaria cava.</title>
        <authorList>
            <person name="Hill R."/>
        </authorList>
    </citation>
    <scope>NUCLEOTIDE SEQUENCE</scope>
    <source>
        <strain evidence="15">IMI 355082</strain>
    </source>
</reference>
<evidence type="ECO:0000313" key="16">
    <source>
        <dbReference type="Proteomes" id="UP001140453"/>
    </source>
</evidence>